<dbReference type="EMBL" id="LR796373">
    <property type="protein sequence ID" value="CAB4140458.1"/>
    <property type="molecule type" value="Genomic_DNA"/>
</dbReference>
<evidence type="ECO:0000313" key="1">
    <source>
        <dbReference type="EMBL" id="CAB4139914.1"/>
    </source>
</evidence>
<protein>
    <submittedName>
        <fullName evidence="2">Uncharacterized protein</fullName>
    </submittedName>
</protein>
<gene>
    <name evidence="1" type="ORF">UFOVP356_8</name>
    <name evidence="2" type="ORF">UFOVP408_27</name>
    <name evidence="3" type="ORF">UFOVP676_46</name>
</gene>
<dbReference type="EMBL" id="LR796646">
    <property type="protein sequence ID" value="CAB4156949.1"/>
    <property type="molecule type" value="Genomic_DNA"/>
</dbReference>
<evidence type="ECO:0000313" key="3">
    <source>
        <dbReference type="EMBL" id="CAB4156949.1"/>
    </source>
</evidence>
<sequence length="132" mass="14954">MSDRELMRQALELLYDAQRHHYALKHNETDAFVAALRARLAEPEPEPVAVAKVVLTGDEIYAAAPPARRPLTDEELHAECDALRADAERYRWLLDEMQHQHSGPYSGWTLEMLYPGDDPEAAIDAAMTREAK</sequence>
<proteinExistence type="predicted"/>
<evidence type="ECO:0000313" key="2">
    <source>
        <dbReference type="EMBL" id="CAB4140458.1"/>
    </source>
</evidence>
<reference evidence="2" key="1">
    <citation type="submission" date="2020-04" db="EMBL/GenBank/DDBJ databases">
        <authorList>
            <person name="Chiriac C."/>
            <person name="Salcher M."/>
            <person name="Ghai R."/>
            <person name="Kavagutti S V."/>
        </authorList>
    </citation>
    <scope>NUCLEOTIDE SEQUENCE</scope>
</reference>
<name>A0A6J5M148_9CAUD</name>
<dbReference type="EMBL" id="LR796369">
    <property type="protein sequence ID" value="CAB4139914.1"/>
    <property type="molecule type" value="Genomic_DNA"/>
</dbReference>
<organism evidence="2">
    <name type="scientific">uncultured Caudovirales phage</name>
    <dbReference type="NCBI Taxonomy" id="2100421"/>
    <lineage>
        <taxon>Viruses</taxon>
        <taxon>Duplodnaviria</taxon>
        <taxon>Heunggongvirae</taxon>
        <taxon>Uroviricota</taxon>
        <taxon>Caudoviricetes</taxon>
        <taxon>Peduoviridae</taxon>
        <taxon>Maltschvirus</taxon>
        <taxon>Maltschvirus maltsch</taxon>
    </lineage>
</organism>
<accession>A0A6J5M148</accession>